<evidence type="ECO:0000313" key="2">
    <source>
        <dbReference type="Proteomes" id="UP000199400"/>
    </source>
</evidence>
<gene>
    <name evidence="1" type="ORF">SAMN02745121_07085</name>
</gene>
<dbReference type="Proteomes" id="UP000199400">
    <property type="component" value="Unassembled WGS sequence"/>
</dbReference>
<keyword evidence="2" id="KW-1185">Reference proteome</keyword>
<proteinExistence type="predicted"/>
<evidence type="ECO:0000313" key="1">
    <source>
        <dbReference type="EMBL" id="SFF12937.1"/>
    </source>
</evidence>
<dbReference type="EMBL" id="FOMX01000030">
    <property type="protein sequence ID" value="SFF12937.1"/>
    <property type="molecule type" value="Genomic_DNA"/>
</dbReference>
<evidence type="ECO:0008006" key="3">
    <source>
        <dbReference type="Google" id="ProtNLM"/>
    </source>
</evidence>
<dbReference type="STRING" id="54.SAMN02745121_07085"/>
<name>A0A1I2G7M4_9BACT</name>
<sequence>MHYRAALSRHAYERPQFAAPLRALPRPRGAGYPARMSQAELYAEFLRAEGFRPVVDDAGDLVFKCEGRYYCVTVDDDDPLYFRLVFPNFWGLESEAERHWARIAAAEVTAEFKVVKLYPQHDDMQAATELFLAAEGDFRLVFERCIAALQGAVRRFCELMERGPRLRLVEET</sequence>
<reference evidence="2" key="1">
    <citation type="submission" date="2016-10" db="EMBL/GenBank/DDBJ databases">
        <authorList>
            <person name="Varghese N."/>
            <person name="Submissions S."/>
        </authorList>
    </citation>
    <scope>NUCLEOTIDE SEQUENCE [LARGE SCALE GENOMIC DNA]</scope>
    <source>
        <strain evidence="2">ATCC 25963</strain>
    </source>
</reference>
<protein>
    <recommendedName>
        <fullName evidence="3">Sensory transduction regulator</fullName>
    </recommendedName>
</protein>
<organism evidence="1 2">
    <name type="scientific">Nannocystis exedens</name>
    <dbReference type="NCBI Taxonomy" id="54"/>
    <lineage>
        <taxon>Bacteria</taxon>
        <taxon>Pseudomonadati</taxon>
        <taxon>Myxococcota</taxon>
        <taxon>Polyangia</taxon>
        <taxon>Nannocystales</taxon>
        <taxon>Nannocystaceae</taxon>
        <taxon>Nannocystis</taxon>
    </lineage>
</organism>
<dbReference type="AlphaFoldDB" id="A0A1I2G7M4"/>
<accession>A0A1I2G7M4</accession>